<keyword evidence="6" id="KW-0333">Golgi apparatus</keyword>
<evidence type="ECO:0000313" key="10">
    <source>
        <dbReference type="EMBL" id="TMQ69993.1"/>
    </source>
</evidence>
<dbReference type="EMBL" id="VBPA01000246">
    <property type="protein sequence ID" value="TMQ69993.1"/>
    <property type="molecule type" value="Genomic_DNA"/>
</dbReference>
<keyword evidence="2" id="KW-0328">Glycosyltransferase</keyword>
<evidence type="ECO:0000256" key="4">
    <source>
        <dbReference type="ARBA" id="ARBA00022692"/>
    </source>
</evidence>
<feature type="transmembrane region" description="Helical" evidence="9">
    <location>
        <begin position="20"/>
        <end position="42"/>
    </location>
</feature>
<dbReference type="Pfam" id="PF13641">
    <property type="entry name" value="Glyco_tranf_2_3"/>
    <property type="match status" value="1"/>
</dbReference>
<feature type="transmembrane region" description="Helical" evidence="9">
    <location>
        <begin position="470"/>
        <end position="489"/>
    </location>
</feature>
<evidence type="ECO:0000256" key="5">
    <source>
        <dbReference type="ARBA" id="ARBA00022989"/>
    </source>
</evidence>
<protein>
    <submittedName>
        <fullName evidence="10">Glycosyltransferase</fullName>
    </submittedName>
</protein>
<sequence length="493" mass="54717">MPPSAGFGHDGRSLAQGLWLLAYALVQLLLVLYASHRYAILWRWWRRPRMRRAPPGAIHELPRVTIQLPIFNERCVVERLIAAVASLDYPRDRLEIQVLDDSTDETTRLAARAVARERARGTDIRLLHRRRRRGFKAGALAAGLRVARGEMIAVFDADFVPSSDFLLRALPHFDRPSIGMVQARWGHLNRGRSAFTQAQAVVLDAHFLLEHATRMENGLFFNFNGTAGVWRRACIEDAGGWSADTLTEDLDLSYRAQLRGWRFRFVPDLIAPAELPGDIVSLKTQQRRWAKGSIQTARKLLPRVFATERRRWIRLEAFVHLTSNMAYPLLLALGLLLLPVLLGAPAAPAWLGWTIQGGVWLFGVIPTLLFLVVGQREAGSPWRRIPRDVASAMVLGIGLSLNNTCAVLGGLRAEVGNWERTPKTGDHGGTRARGGYRRSGRLMGAGELGLAAYFGAVGAFAWMFADRRAVPFLVLLLAGFAAVAVASLAPRRA</sequence>
<keyword evidence="4 9" id="KW-0812">Transmembrane</keyword>
<evidence type="ECO:0000313" key="11">
    <source>
        <dbReference type="Proteomes" id="UP000319836"/>
    </source>
</evidence>
<dbReference type="Gene3D" id="3.90.550.10">
    <property type="entry name" value="Spore Coat Polysaccharide Biosynthesis Protein SpsA, Chain A"/>
    <property type="match status" value="1"/>
</dbReference>
<name>A0A538U2A6_UNCEI</name>
<feature type="transmembrane region" description="Helical" evidence="9">
    <location>
        <begin position="350"/>
        <end position="374"/>
    </location>
</feature>
<dbReference type="GO" id="GO:0071555">
    <property type="term" value="P:cell wall organization"/>
    <property type="evidence" value="ECO:0007669"/>
    <property type="project" value="UniProtKB-KW"/>
</dbReference>
<dbReference type="GO" id="GO:0016757">
    <property type="term" value="F:glycosyltransferase activity"/>
    <property type="evidence" value="ECO:0007669"/>
    <property type="project" value="UniProtKB-KW"/>
</dbReference>
<dbReference type="AlphaFoldDB" id="A0A538U2A6"/>
<dbReference type="SUPFAM" id="SSF53448">
    <property type="entry name" value="Nucleotide-diphospho-sugar transferases"/>
    <property type="match status" value="1"/>
</dbReference>
<feature type="transmembrane region" description="Helical" evidence="9">
    <location>
        <begin position="318"/>
        <end position="344"/>
    </location>
</feature>
<reference evidence="10 11" key="1">
    <citation type="journal article" date="2019" name="Nat. Microbiol.">
        <title>Mediterranean grassland soil C-N compound turnover is dependent on rainfall and depth, and is mediated by genomically divergent microorganisms.</title>
        <authorList>
            <person name="Diamond S."/>
            <person name="Andeer P.F."/>
            <person name="Li Z."/>
            <person name="Crits-Christoph A."/>
            <person name="Burstein D."/>
            <person name="Anantharaman K."/>
            <person name="Lane K.R."/>
            <person name="Thomas B.C."/>
            <person name="Pan C."/>
            <person name="Northen T.R."/>
            <person name="Banfield J.F."/>
        </authorList>
    </citation>
    <scope>NUCLEOTIDE SEQUENCE [LARGE SCALE GENOMIC DNA]</scope>
    <source>
        <strain evidence="10">WS_10</strain>
    </source>
</reference>
<dbReference type="FunFam" id="3.90.550.10:FF:000057">
    <property type="entry name" value="Glycosyltransferase-like protein, family 2"/>
    <property type="match status" value="1"/>
</dbReference>
<keyword evidence="5 9" id="KW-1133">Transmembrane helix</keyword>
<accession>A0A538U2A6</accession>
<dbReference type="Proteomes" id="UP000319836">
    <property type="component" value="Unassembled WGS sequence"/>
</dbReference>
<organism evidence="10 11">
    <name type="scientific">Eiseniibacteriota bacterium</name>
    <dbReference type="NCBI Taxonomy" id="2212470"/>
    <lineage>
        <taxon>Bacteria</taxon>
        <taxon>Candidatus Eiseniibacteriota</taxon>
    </lineage>
</organism>
<evidence type="ECO:0000256" key="2">
    <source>
        <dbReference type="ARBA" id="ARBA00022676"/>
    </source>
</evidence>
<evidence type="ECO:0000256" key="7">
    <source>
        <dbReference type="ARBA" id="ARBA00023136"/>
    </source>
</evidence>
<gene>
    <name evidence="10" type="ORF">E6K80_09905</name>
</gene>
<feature type="transmembrane region" description="Helical" evidence="9">
    <location>
        <begin position="442"/>
        <end position="464"/>
    </location>
</feature>
<comment type="caution">
    <text evidence="10">The sequence shown here is derived from an EMBL/GenBank/DDBJ whole genome shotgun (WGS) entry which is preliminary data.</text>
</comment>
<dbReference type="PANTHER" id="PTHR32044">
    <property type="entry name" value="GLUCOMANNAN 4-BETA-MANNOSYLTRANSFERASE 9"/>
    <property type="match status" value="1"/>
</dbReference>
<keyword evidence="3 10" id="KW-0808">Transferase</keyword>
<dbReference type="InterPro" id="IPR029044">
    <property type="entry name" value="Nucleotide-diphossugar_trans"/>
</dbReference>
<keyword evidence="7 9" id="KW-0472">Membrane</keyword>
<keyword evidence="8" id="KW-0961">Cell wall biogenesis/degradation</keyword>
<evidence type="ECO:0000256" key="9">
    <source>
        <dbReference type="SAM" id="Phobius"/>
    </source>
</evidence>
<evidence type="ECO:0000256" key="8">
    <source>
        <dbReference type="ARBA" id="ARBA00023316"/>
    </source>
</evidence>
<proteinExistence type="predicted"/>
<evidence type="ECO:0000256" key="6">
    <source>
        <dbReference type="ARBA" id="ARBA00023034"/>
    </source>
</evidence>
<dbReference type="PANTHER" id="PTHR32044:SF80">
    <property type="entry name" value="XYLOGLUCAN GLYCOSYLTRANSFERASE 2-RELATED"/>
    <property type="match status" value="1"/>
</dbReference>
<evidence type="ECO:0000256" key="3">
    <source>
        <dbReference type="ARBA" id="ARBA00022679"/>
    </source>
</evidence>
<evidence type="ECO:0000256" key="1">
    <source>
        <dbReference type="ARBA" id="ARBA00004653"/>
    </source>
</evidence>
<comment type="subcellular location">
    <subcellularLocation>
        <location evidence="1">Golgi apparatus membrane</location>
        <topology evidence="1">Multi-pass membrane protein</topology>
    </subcellularLocation>
</comment>